<proteinExistence type="inferred from homology"/>
<dbReference type="GO" id="GO:0042761">
    <property type="term" value="P:very long-chain fatty acid biosynthetic process"/>
    <property type="evidence" value="ECO:0007669"/>
    <property type="project" value="TreeGrafter"/>
</dbReference>
<evidence type="ECO:0000256" key="3">
    <source>
        <dbReference type="ARBA" id="ARBA00022679"/>
    </source>
</evidence>
<comment type="caution">
    <text evidence="11">The sequence shown here is derived from an EMBL/GenBank/DDBJ whole genome shotgun (WGS) entry which is preliminary data.</text>
</comment>
<dbReference type="GO" id="GO:0005789">
    <property type="term" value="C:endoplasmic reticulum membrane"/>
    <property type="evidence" value="ECO:0007669"/>
    <property type="project" value="TreeGrafter"/>
</dbReference>
<comment type="catalytic activity">
    <reaction evidence="10">
        <text>a very-long-chain acyl-CoA + malonyl-CoA + H(+) = a very-long-chain 3-oxoacyl-CoA + CO2 + CoA</text>
        <dbReference type="Rhea" id="RHEA:32727"/>
        <dbReference type="ChEBI" id="CHEBI:15378"/>
        <dbReference type="ChEBI" id="CHEBI:16526"/>
        <dbReference type="ChEBI" id="CHEBI:57287"/>
        <dbReference type="ChEBI" id="CHEBI:57384"/>
        <dbReference type="ChEBI" id="CHEBI:90725"/>
        <dbReference type="ChEBI" id="CHEBI:90736"/>
        <dbReference type="EC" id="2.3.1.199"/>
    </reaction>
</comment>
<evidence type="ECO:0000256" key="6">
    <source>
        <dbReference type="ARBA" id="ARBA00022989"/>
    </source>
</evidence>
<dbReference type="GO" id="GO:0030148">
    <property type="term" value="P:sphingolipid biosynthetic process"/>
    <property type="evidence" value="ECO:0007669"/>
    <property type="project" value="TreeGrafter"/>
</dbReference>
<keyword evidence="8 10" id="KW-0472">Membrane</keyword>
<feature type="transmembrane region" description="Helical" evidence="10">
    <location>
        <begin position="114"/>
        <end position="133"/>
    </location>
</feature>
<keyword evidence="9 10" id="KW-0275">Fatty acid biosynthesis</keyword>
<dbReference type="GO" id="GO:0019367">
    <property type="term" value="P:fatty acid elongation, saturated fatty acid"/>
    <property type="evidence" value="ECO:0007669"/>
    <property type="project" value="TreeGrafter"/>
</dbReference>
<evidence type="ECO:0000313" key="11">
    <source>
        <dbReference type="EMBL" id="KOB68394.1"/>
    </source>
</evidence>
<sequence>MSVILNGIWENFNFVFYQLNDERTRDVWPSFTTLVTILCTYLYFVKKVGPAWMNDKKPYELKNTILVYNLIQIIISAYLFYEAFFNVWFKEYNWTCQPVDYSDSPTVTKTINLVWAYMMLKLVDLLDTVFFVLRKKDPGHATLLGVINCFVHTIMYTYYLIAGLGPQYQKYLWWKKHVTTLQLWINVALSISALHFVYMFGKFYYVNYIKNKSGTKKHN</sequence>
<keyword evidence="2 10" id="KW-0444">Lipid biosynthesis</keyword>
<dbReference type="Pfam" id="PF01151">
    <property type="entry name" value="ELO"/>
    <property type="match status" value="2"/>
</dbReference>
<keyword evidence="3 10" id="KW-0808">Transferase</keyword>
<gene>
    <name evidence="11" type="ORF">OBRU01_17237</name>
</gene>
<dbReference type="InterPro" id="IPR002076">
    <property type="entry name" value="ELO_fam"/>
</dbReference>
<dbReference type="STRING" id="104452.A0A0L7KZE2"/>
<keyword evidence="12" id="KW-1185">Reference proteome</keyword>
<evidence type="ECO:0000256" key="1">
    <source>
        <dbReference type="ARBA" id="ARBA00004141"/>
    </source>
</evidence>
<dbReference type="GO" id="GO:0009922">
    <property type="term" value="F:fatty acid elongase activity"/>
    <property type="evidence" value="ECO:0007669"/>
    <property type="project" value="UniProtKB-EC"/>
</dbReference>
<dbReference type="GO" id="GO:0034625">
    <property type="term" value="P:fatty acid elongation, monounsaturated fatty acid"/>
    <property type="evidence" value="ECO:0007669"/>
    <property type="project" value="TreeGrafter"/>
</dbReference>
<evidence type="ECO:0000256" key="4">
    <source>
        <dbReference type="ARBA" id="ARBA00022692"/>
    </source>
</evidence>
<dbReference type="PANTHER" id="PTHR11157">
    <property type="entry name" value="FATTY ACID ACYL TRANSFERASE-RELATED"/>
    <property type="match status" value="1"/>
</dbReference>
<dbReference type="PANTHER" id="PTHR11157:SF69">
    <property type="entry name" value="ELONGATION OF VERY LONG CHAIN FATTY ACIDS PROTEIN 7"/>
    <property type="match status" value="1"/>
</dbReference>
<keyword evidence="7 10" id="KW-0443">Lipid metabolism</keyword>
<evidence type="ECO:0000313" key="12">
    <source>
        <dbReference type="Proteomes" id="UP000037510"/>
    </source>
</evidence>
<evidence type="ECO:0000256" key="5">
    <source>
        <dbReference type="ARBA" id="ARBA00022832"/>
    </source>
</evidence>
<organism evidence="11 12">
    <name type="scientific">Operophtera brumata</name>
    <name type="common">Winter moth</name>
    <name type="synonym">Phalaena brumata</name>
    <dbReference type="NCBI Taxonomy" id="104452"/>
    <lineage>
        <taxon>Eukaryota</taxon>
        <taxon>Metazoa</taxon>
        <taxon>Ecdysozoa</taxon>
        <taxon>Arthropoda</taxon>
        <taxon>Hexapoda</taxon>
        <taxon>Insecta</taxon>
        <taxon>Pterygota</taxon>
        <taxon>Neoptera</taxon>
        <taxon>Endopterygota</taxon>
        <taxon>Lepidoptera</taxon>
        <taxon>Glossata</taxon>
        <taxon>Ditrysia</taxon>
        <taxon>Geometroidea</taxon>
        <taxon>Geometridae</taxon>
        <taxon>Larentiinae</taxon>
        <taxon>Operophtera</taxon>
    </lineage>
</organism>
<comment type="subcellular location">
    <subcellularLocation>
        <location evidence="1">Membrane</location>
        <topology evidence="1">Multi-pass membrane protein</topology>
    </subcellularLocation>
</comment>
<accession>A0A0L7KZE2</accession>
<evidence type="ECO:0000256" key="8">
    <source>
        <dbReference type="ARBA" id="ARBA00023136"/>
    </source>
</evidence>
<feature type="transmembrane region" description="Helical" evidence="10">
    <location>
        <begin position="27"/>
        <end position="44"/>
    </location>
</feature>
<keyword evidence="5 10" id="KW-0276">Fatty acid metabolism</keyword>
<evidence type="ECO:0000256" key="9">
    <source>
        <dbReference type="ARBA" id="ARBA00023160"/>
    </source>
</evidence>
<comment type="similarity">
    <text evidence="10">Belongs to the ELO family.</text>
</comment>
<evidence type="ECO:0000256" key="7">
    <source>
        <dbReference type="ARBA" id="ARBA00023098"/>
    </source>
</evidence>
<dbReference type="EMBL" id="JTDY01004244">
    <property type="protein sequence ID" value="KOB68394.1"/>
    <property type="molecule type" value="Genomic_DNA"/>
</dbReference>
<evidence type="ECO:0000256" key="2">
    <source>
        <dbReference type="ARBA" id="ARBA00022516"/>
    </source>
</evidence>
<dbReference type="Proteomes" id="UP000037510">
    <property type="component" value="Unassembled WGS sequence"/>
</dbReference>
<feature type="transmembrane region" description="Helical" evidence="10">
    <location>
        <begin position="65"/>
        <end position="84"/>
    </location>
</feature>
<dbReference type="EC" id="2.3.1.199" evidence="10"/>
<protein>
    <recommendedName>
        <fullName evidence="10">Elongation of very long chain fatty acids protein</fullName>
        <ecNumber evidence="10">2.3.1.199</ecNumber>
    </recommendedName>
    <alternativeName>
        <fullName evidence="10">Very-long-chain 3-oxoacyl-CoA synthase</fullName>
    </alternativeName>
</protein>
<name>A0A0L7KZE2_OPEBR</name>
<dbReference type="GO" id="GO:0034626">
    <property type="term" value="P:fatty acid elongation, polyunsaturated fatty acid"/>
    <property type="evidence" value="ECO:0007669"/>
    <property type="project" value="TreeGrafter"/>
</dbReference>
<dbReference type="AlphaFoldDB" id="A0A0L7KZE2"/>
<keyword evidence="4 10" id="KW-0812">Transmembrane</keyword>
<reference evidence="11 12" key="1">
    <citation type="journal article" date="2015" name="Genome Biol. Evol.">
        <title>The genome of winter moth (Operophtera brumata) provides a genomic perspective on sexual dimorphism and phenology.</title>
        <authorList>
            <person name="Derks M.F."/>
            <person name="Smit S."/>
            <person name="Salis L."/>
            <person name="Schijlen E."/>
            <person name="Bossers A."/>
            <person name="Mateman C."/>
            <person name="Pijl A.S."/>
            <person name="de Ridder D."/>
            <person name="Groenen M.A."/>
            <person name="Visser M.E."/>
            <person name="Megens H.J."/>
        </authorList>
    </citation>
    <scope>NUCLEOTIDE SEQUENCE [LARGE SCALE GENOMIC DNA]</scope>
    <source>
        <strain evidence="11">WM2013NL</strain>
        <tissue evidence="11">Head and thorax</tissue>
    </source>
</reference>
<feature type="transmembrane region" description="Helical" evidence="10">
    <location>
        <begin position="181"/>
        <end position="201"/>
    </location>
</feature>
<keyword evidence="6 10" id="KW-1133">Transmembrane helix</keyword>
<evidence type="ECO:0000256" key="10">
    <source>
        <dbReference type="RuleBase" id="RU361115"/>
    </source>
</evidence>
<feature type="transmembrane region" description="Helical" evidence="10">
    <location>
        <begin position="140"/>
        <end position="161"/>
    </location>
</feature>